<feature type="domain" description="HTH marR-type" evidence="4">
    <location>
        <begin position="6"/>
        <end position="144"/>
    </location>
</feature>
<dbReference type="PANTHER" id="PTHR35790">
    <property type="entry name" value="HTH-TYPE TRANSCRIPTIONAL REGULATOR PCHR"/>
    <property type="match status" value="1"/>
</dbReference>
<name>A0ABS8HW44_9FIRM</name>
<dbReference type="SMART" id="SM00347">
    <property type="entry name" value="HTH_MARR"/>
    <property type="match status" value="1"/>
</dbReference>
<dbReference type="Gene3D" id="1.10.10.10">
    <property type="entry name" value="Winged helix-like DNA-binding domain superfamily/Winged helix DNA-binding domain"/>
    <property type="match status" value="1"/>
</dbReference>
<dbReference type="Pfam" id="PF01047">
    <property type="entry name" value="MarR"/>
    <property type="match status" value="1"/>
</dbReference>
<evidence type="ECO:0000256" key="1">
    <source>
        <dbReference type="ARBA" id="ARBA00023015"/>
    </source>
</evidence>
<protein>
    <submittedName>
        <fullName evidence="5">MarR family transcriptional regulator</fullName>
    </submittedName>
</protein>
<evidence type="ECO:0000259" key="4">
    <source>
        <dbReference type="PROSITE" id="PS50995"/>
    </source>
</evidence>
<evidence type="ECO:0000256" key="2">
    <source>
        <dbReference type="ARBA" id="ARBA00023125"/>
    </source>
</evidence>
<keyword evidence="2" id="KW-0238">DNA-binding</keyword>
<keyword evidence="6" id="KW-1185">Reference proteome</keyword>
<reference evidence="5" key="1">
    <citation type="submission" date="2021-11" db="EMBL/GenBank/DDBJ databases">
        <title>Description of a new species Pelosinus isolated from the bottom sediments of Lake Baikal.</title>
        <authorList>
            <person name="Zakharyuk A."/>
        </authorList>
    </citation>
    <scope>NUCLEOTIDE SEQUENCE</scope>
    <source>
        <strain evidence="5">Bkl1</strain>
    </source>
</reference>
<dbReference type="InterPro" id="IPR052067">
    <property type="entry name" value="Metal_resp_HTH_trans_reg"/>
</dbReference>
<dbReference type="InterPro" id="IPR036390">
    <property type="entry name" value="WH_DNA-bd_sf"/>
</dbReference>
<keyword evidence="1" id="KW-0805">Transcription regulation</keyword>
<keyword evidence="3" id="KW-0804">Transcription</keyword>
<comment type="caution">
    <text evidence="5">The sequence shown here is derived from an EMBL/GenBank/DDBJ whole genome shotgun (WGS) entry which is preliminary data.</text>
</comment>
<evidence type="ECO:0000256" key="3">
    <source>
        <dbReference type="ARBA" id="ARBA00023163"/>
    </source>
</evidence>
<dbReference type="EMBL" id="JAJHJB010000032">
    <property type="protein sequence ID" value="MCC5467376.1"/>
    <property type="molecule type" value="Genomic_DNA"/>
</dbReference>
<evidence type="ECO:0000313" key="5">
    <source>
        <dbReference type="EMBL" id="MCC5467376.1"/>
    </source>
</evidence>
<dbReference type="Proteomes" id="UP001165492">
    <property type="component" value="Unassembled WGS sequence"/>
</dbReference>
<evidence type="ECO:0000313" key="6">
    <source>
        <dbReference type="Proteomes" id="UP001165492"/>
    </source>
</evidence>
<dbReference type="PROSITE" id="PS50995">
    <property type="entry name" value="HTH_MARR_2"/>
    <property type="match status" value="1"/>
</dbReference>
<dbReference type="InterPro" id="IPR036388">
    <property type="entry name" value="WH-like_DNA-bd_sf"/>
</dbReference>
<proteinExistence type="predicted"/>
<dbReference type="RefSeq" id="WP_229536388.1">
    <property type="nucleotide sequence ID" value="NZ_JAJHJB010000032.1"/>
</dbReference>
<dbReference type="SUPFAM" id="SSF46785">
    <property type="entry name" value="Winged helix' DNA-binding domain"/>
    <property type="match status" value="1"/>
</dbReference>
<organism evidence="5 6">
    <name type="scientific">Pelosinus baikalensis</name>
    <dbReference type="NCBI Taxonomy" id="2892015"/>
    <lineage>
        <taxon>Bacteria</taxon>
        <taxon>Bacillati</taxon>
        <taxon>Bacillota</taxon>
        <taxon>Negativicutes</taxon>
        <taxon>Selenomonadales</taxon>
        <taxon>Sporomusaceae</taxon>
        <taxon>Pelosinus</taxon>
    </lineage>
</organism>
<sequence length="158" mass="17934">MKKDDMKEFLNTLKRLTIKMGELSRHASDIAPVGKLSFSELGLMTLIGDFDNIRVTELALKYGATKGAISKMVKKLVQKELVKKSRTQENEKEVLLSLTAMGMTIYNEKEAHFEKLSTDVSKELASLTEEQRISLFNILDLVEAHIDEHLNEPHSEQE</sequence>
<gene>
    <name evidence="5" type="ORF">LMF89_18745</name>
</gene>
<accession>A0ABS8HW44</accession>
<dbReference type="InterPro" id="IPR000835">
    <property type="entry name" value="HTH_MarR-typ"/>
</dbReference>
<dbReference type="PANTHER" id="PTHR35790:SF4">
    <property type="entry name" value="HTH-TYPE TRANSCRIPTIONAL REGULATOR PCHR"/>
    <property type="match status" value="1"/>
</dbReference>